<keyword evidence="2" id="KW-1185">Reference proteome</keyword>
<feature type="non-terminal residue" evidence="1">
    <location>
        <position position="1"/>
    </location>
</feature>
<dbReference type="PANTHER" id="PTHR14428:SF5">
    <property type="entry name" value="NUCLEOLAR COMPLEX PROTEIN 3 HOMOLOG"/>
    <property type="match status" value="1"/>
</dbReference>
<organism evidence="1 2">
    <name type="scientific">Cirrhinus mrigala</name>
    <name type="common">Mrigala</name>
    <dbReference type="NCBI Taxonomy" id="683832"/>
    <lineage>
        <taxon>Eukaryota</taxon>
        <taxon>Metazoa</taxon>
        <taxon>Chordata</taxon>
        <taxon>Craniata</taxon>
        <taxon>Vertebrata</taxon>
        <taxon>Euteleostomi</taxon>
        <taxon>Actinopterygii</taxon>
        <taxon>Neopterygii</taxon>
        <taxon>Teleostei</taxon>
        <taxon>Ostariophysi</taxon>
        <taxon>Cypriniformes</taxon>
        <taxon>Cyprinidae</taxon>
        <taxon>Labeoninae</taxon>
        <taxon>Labeonini</taxon>
        <taxon>Cirrhinus</taxon>
    </lineage>
</organism>
<dbReference type="EMBL" id="JAMKFB020000012">
    <property type="protein sequence ID" value="KAL0180067.1"/>
    <property type="molecule type" value="Genomic_DNA"/>
</dbReference>
<evidence type="ECO:0000313" key="1">
    <source>
        <dbReference type="EMBL" id="KAL0180067.1"/>
    </source>
</evidence>
<dbReference type="PANTHER" id="PTHR14428">
    <property type="entry name" value="NUCLEOLAR COMPLEX PROTEIN 3"/>
    <property type="match status" value="1"/>
</dbReference>
<evidence type="ECO:0000313" key="2">
    <source>
        <dbReference type="Proteomes" id="UP001529510"/>
    </source>
</evidence>
<reference evidence="1 2" key="1">
    <citation type="submission" date="2024-05" db="EMBL/GenBank/DDBJ databases">
        <title>Genome sequencing and assembly of Indian major carp, Cirrhinus mrigala (Hamilton, 1822).</title>
        <authorList>
            <person name="Mohindra V."/>
            <person name="Chowdhury L.M."/>
            <person name="Lal K."/>
            <person name="Jena J.K."/>
        </authorList>
    </citation>
    <scope>NUCLEOTIDE SEQUENCE [LARGE SCALE GENOMIC DNA]</scope>
    <source>
        <strain evidence="1">CM1030</strain>
        <tissue evidence="1">Blood</tissue>
    </source>
</reference>
<dbReference type="InterPro" id="IPR016903">
    <property type="entry name" value="Nucleolar_cplx-assoc_3"/>
</dbReference>
<protein>
    <submittedName>
        <fullName evidence="1">Uncharacterized protein</fullName>
    </submittedName>
</protein>
<comment type="caution">
    <text evidence="1">The sequence shown here is derived from an EMBL/GenBank/DDBJ whole genome shotgun (WGS) entry which is preliminary data.</text>
</comment>
<sequence>YKGLAEVAIRCICDLMVALSHFNFHNNIIVMVVPLMSDPFRKVSDMCCEAVSKLLKQDKLGHASLAVVKVISGMVKSRNYRVKPQ</sequence>
<dbReference type="AlphaFoldDB" id="A0ABD0Q1I8"/>
<gene>
    <name evidence="1" type="ORF">M9458_025509</name>
</gene>
<feature type="non-terminal residue" evidence="1">
    <location>
        <position position="85"/>
    </location>
</feature>
<name>A0ABD0Q1I8_CIRMR</name>
<accession>A0ABD0Q1I8</accession>
<proteinExistence type="predicted"/>
<dbReference type="Proteomes" id="UP001529510">
    <property type="component" value="Unassembled WGS sequence"/>
</dbReference>